<feature type="transmembrane region" description="Helical" evidence="1">
    <location>
        <begin position="39"/>
        <end position="58"/>
    </location>
</feature>
<keyword evidence="1" id="KW-1133">Transmembrane helix</keyword>
<keyword evidence="1" id="KW-0472">Membrane</keyword>
<name>A0A7C1MA96_UNCAE</name>
<feature type="transmembrane region" description="Helical" evidence="1">
    <location>
        <begin position="12"/>
        <end position="32"/>
    </location>
</feature>
<evidence type="ECO:0000313" key="2">
    <source>
        <dbReference type="EMBL" id="HDZ49861.1"/>
    </source>
</evidence>
<dbReference type="AlphaFoldDB" id="A0A7C1MA96"/>
<feature type="non-terminal residue" evidence="2">
    <location>
        <position position="99"/>
    </location>
</feature>
<gene>
    <name evidence="2" type="ORF">ENH69_01420</name>
</gene>
<accession>A0A7C1MA96</accession>
<organism evidence="2">
    <name type="scientific">Aerophobetes bacterium</name>
    <dbReference type="NCBI Taxonomy" id="2030807"/>
    <lineage>
        <taxon>Bacteria</taxon>
        <taxon>Candidatus Aerophobota</taxon>
    </lineage>
</organism>
<protein>
    <submittedName>
        <fullName evidence="2">Uncharacterized protein</fullName>
    </submittedName>
</protein>
<dbReference type="EMBL" id="DRFT01000099">
    <property type="protein sequence ID" value="HDZ49861.1"/>
    <property type="molecule type" value="Genomic_DNA"/>
</dbReference>
<feature type="transmembrane region" description="Helical" evidence="1">
    <location>
        <begin position="64"/>
        <end position="89"/>
    </location>
</feature>
<dbReference type="Proteomes" id="UP000885667">
    <property type="component" value="Unassembled WGS sequence"/>
</dbReference>
<sequence length="99" mass="10689">MSQNLNKESGWFLGRSTLWGVSVAVAACFTLIGLYSMGALSLELALVASIVPLLLWWFSNRQELLLLTVIAAYFAGGYFSASLVAGGLLRSLFLAMILL</sequence>
<comment type="caution">
    <text evidence="2">The sequence shown here is derived from an EMBL/GenBank/DDBJ whole genome shotgun (WGS) entry which is preliminary data.</text>
</comment>
<dbReference type="PROSITE" id="PS51257">
    <property type="entry name" value="PROKAR_LIPOPROTEIN"/>
    <property type="match status" value="1"/>
</dbReference>
<keyword evidence="1" id="KW-0812">Transmembrane</keyword>
<evidence type="ECO:0000256" key="1">
    <source>
        <dbReference type="SAM" id="Phobius"/>
    </source>
</evidence>
<reference evidence="2" key="1">
    <citation type="journal article" date="2020" name="mSystems">
        <title>Genome- and Community-Level Interaction Insights into Carbon Utilization and Element Cycling Functions of Hydrothermarchaeota in Hydrothermal Sediment.</title>
        <authorList>
            <person name="Zhou Z."/>
            <person name="Liu Y."/>
            <person name="Xu W."/>
            <person name="Pan J."/>
            <person name="Luo Z.H."/>
            <person name="Li M."/>
        </authorList>
    </citation>
    <scope>NUCLEOTIDE SEQUENCE [LARGE SCALE GENOMIC DNA]</scope>
    <source>
        <strain evidence="2">HyVt-329</strain>
    </source>
</reference>
<proteinExistence type="predicted"/>